<keyword evidence="8" id="KW-0547">Nucleotide-binding</keyword>
<evidence type="ECO:0000256" key="4">
    <source>
        <dbReference type="ARBA" id="ARBA00022475"/>
    </source>
</evidence>
<keyword evidence="4" id="KW-1003">Cell membrane</keyword>
<evidence type="ECO:0000256" key="11">
    <source>
        <dbReference type="ARBA" id="ARBA00022989"/>
    </source>
</evidence>
<comment type="catalytic activity">
    <reaction evidence="1">
        <text>ATP + protein L-histidine = ADP + protein N-phospho-L-histidine.</text>
        <dbReference type="EC" id="2.7.13.3"/>
    </reaction>
</comment>
<evidence type="ECO:0000256" key="17">
    <source>
        <dbReference type="SAM" id="Phobius"/>
    </source>
</evidence>
<dbReference type="Pfam" id="PF00512">
    <property type="entry name" value="HisKA"/>
    <property type="match status" value="1"/>
</dbReference>
<evidence type="ECO:0000313" key="21">
    <source>
        <dbReference type="Proteomes" id="UP000037977"/>
    </source>
</evidence>
<dbReference type="SUPFAM" id="SSF47384">
    <property type="entry name" value="Homodimeric domain of signal transducing histidine kinase"/>
    <property type="match status" value="1"/>
</dbReference>
<dbReference type="SMART" id="SM00304">
    <property type="entry name" value="HAMP"/>
    <property type="match status" value="1"/>
</dbReference>
<proteinExistence type="predicted"/>
<dbReference type="PRINTS" id="PR00344">
    <property type="entry name" value="BCTRLSENSOR"/>
</dbReference>
<dbReference type="GO" id="GO:0005886">
    <property type="term" value="C:plasma membrane"/>
    <property type="evidence" value="ECO:0007669"/>
    <property type="project" value="UniProtKB-SubCell"/>
</dbReference>
<evidence type="ECO:0000256" key="12">
    <source>
        <dbReference type="ARBA" id="ARBA00023012"/>
    </source>
</evidence>
<evidence type="ECO:0000256" key="15">
    <source>
        <dbReference type="ARBA" id="ARBA00037219"/>
    </source>
</evidence>
<accession>A0A0M9DNA1</accession>
<evidence type="ECO:0000256" key="14">
    <source>
        <dbReference type="ARBA" id="ARBA00023136"/>
    </source>
</evidence>
<dbReference type="Proteomes" id="UP000037977">
    <property type="component" value="Unassembled WGS sequence"/>
</dbReference>
<evidence type="ECO:0000256" key="16">
    <source>
        <dbReference type="ARBA" id="ARBA00040841"/>
    </source>
</evidence>
<dbReference type="PANTHER" id="PTHR45528:SF11">
    <property type="entry name" value="HISTIDINE KINASE"/>
    <property type="match status" value="1"/>
</dbReference>
<dbReference type="OrthoDB" id="9813151at2"/>
<dbReference type="Pfam" id="PF00672">
    <property type="entry name" value="HAMP"/>
    <property type="match status" value="1"/>
</dbReference>
<keyword evidence="21" id="KW-1185">Reference proteome</keyword>
<keyword evidence="10" id="KW-0067">ATP-binding</keyword>
<dbReference type="GO" id="GO:0000155">
    <property type="term" value="F:phosphorelay sensor kinase activity"/>
    <property type="evidence" value="ECO:0007669"/>
    <property type="project" value="InterPro"/>
</dbReference>
<evidence type="ECO:0000256" key="3">
    <source>
        <dbReference type="ARBA" id="ARBA00012438"/>
    </source>
</evidence>
<evidence type="ECO:0000256" key="2">
    <source>
        <dbReference type="ARBA" id="ARBA00004651"/>
    </source>
</evidence>
<dbReference type="InterPro" id="IPR050398">
    <property type="entry name" value="HssS/ArlS-like"/>
</dbReference>
<comment type="caution">
    <text evidence="20">The sequence shown here is derived from an EMBL/GenBank/DDBJ whole genome shotgun (WGS) entry which is preliminary data.</text>
</comment>
<dbReference type="STRING" id="33935.ADM90_02870"/>
<evidence type="ECO:0000256" key="9">
    <source>
        <dbReference type="ARBA" id="ARBA00022777"/>
    </source>
</evidence>
<dbReference type="Gene3D" id="1.10.287.130">
    <property type="match status" value="1"/>
</dbReference>
<evidence type="ECO:0000256" key="13">
    <source>
        <dbReference type="ARBA" id="ARBA00023026"/>
    </source>
</evidence>
<dbReference type="InterPro" id="IPR036890">
    <property type="entry name" value="HATPase_C_sf"/>
</dbReference>
<dbReference type="FunFam" id="3.30.565.10:FF:000006">
    <property type="entry name" value="Sensor histidine kinase WalK"/>
    <property type="match status" value="1"/>
</dbReference>
<dbReference type="InterPro" id="IPR003661">
    <property type="entry name" value="HisK_dim/P_dom"/>
</dbReference>
<dbReference type="SUPFAM" id="SSF55874">
    <property type="entry name" value="ATPase domain of HSP90 chaperone/DNA topoisomerase II/histidine kinase"/>
    <property type="match status" value="1"/>
</dbReference>
<evidence type="ECO:0000256" key="10">
    <source>
        <dbReference type="ARBA" id="ARBA00022840"/>
    </source>
</evidence>
<evidence type="ECO:0000256" key="1">
    <source>
        <dbReference type="ARBA" id="ARBA00000085"/>
    </source>
</evidence>
<dbReference type="PROSITE" id="PS50885">
    <property type="entry name" value="HAMP"/>
    <property type="match status" value="1"/>
</dbReference>
<reference evidence="20 21" key="1">
    <citation type="submission" date="2015-07" db="EMBL/GenBank/DDBJ databases">
        <title>Genome sequencing project for genomic taxonomy and phylogenomics of Bacillus-like bacteria.</title>
        <authorList>
            <person name="Liu B."/>
            <person name="Wang J."/>
            <person name="Zhu Y."/>
            <person name="Liu G."/>
            <person name="Chen Q."/>
            <person name="Chen Z."/>
            <person name="Che J."/>
            <person name="Ge C."/>
            <person name="Shi H."/>
            <person name="Pan Z."/>
            <person name="Liu X."/>
        </authorList>
    </citation>
    <scope>NUCLEOTIDE SEQUENCE [LARGE SCALE GENOMIC DNA]</scope>
    <source>
        <strain evidence="20 21">DSM 54</strain>
    </source>
</reference>
<feature type="domain" description="HAMP" evidence="19">
    <location>
        <begin position="184"/>
        <end position="236"/>
    </location>
</feature>
<dbReference type="PROSITE" id="PS50109">
    <property type="entry name" value="HIS_KIN"/>
    <property type="match status" value="1"/>
</dbReference>
<dbReference type="GO" id="GO:0005524">
    <property type="term" value="F:ATP binding"/>
    <property type="evidence" value="ECO:0007669"/>
    <property type="project" value="UniProtKB-KW"/>
</dbReference>
<dbReference type="PATRIC" id="fig|33935.3.peg.4767"/>
<keyword evidence="5" id="KW-0597">Phosphoprotein</keyword>
<dbReference type="SMART" id="SM00388">
    <property type="entry name" value="HisKA"/>
    <property type="match status" value="1"/>
</dbReference>
<sequence>MKTLYGKFVIITMLVMVGSMCIGFFATNTYYHQVVKAENDAKNVKIAQSIANYIEMAKPLDLDNYLATLGDIGYQIYVTTGEEERFFGGQYREQALPLWVVEHVLGGEIYHGMRDFPKATFVTGFFANELINTIGVPFRYNEQSYALFVRPDIRLLFSEVHTILAGLVLVMTILSLLAMLLFAKALIRPITKLTAATHQLAHEKFDTPLDIERADEIGQLAKSFTIMTEKLQENNRIRKEFISNVSHDFQSPLLNIQGYVELLKNPLLTEKERQEYATIIELETKRLSTLTKQLLLLTSLDQSTRMIKRKPYRLDEQLKEAIRKYRWQIEEAQLQLTYKMEQITYVGDAELLQNVWDNLLTNAIKYNKVHGQIYINLQEKANSINILIEDSGIGMTPEQLLKVYERFYRADTSRTKQGTGLGLSIVREIIELHEGTIRMVSTINAGTKIYIQFPKLL</sequence>
<dbReference type="CDD" id="cd06225">
    <property type="entry name" value="HAMP"/>
    <property type="match status" value="1"/>
</dbReference>
<dbReference type="PANTHER" id="PTHR45528">
    <property type="entry name" value="SENSOR HISTIDINE KINASE CPXA"/>
    <property type="match status" value="1"/>
</dbReference>
<dbReference type="AlphaFoldDB" id="A0A0M9DNA1"/>
<dbReference type="InterPro" id="IPR036097">
    <property type="entry name" value="HisK_dim/P_sf"/>
</dbReference>
<evidence type="ECO:0000259" key="19">
    <source>
        <dbReference type="PROSITE" id="PS50885"/>
    </source>
</evidence>
<dbReference type="EC" id="2.7.13.3" evidence="3"/>
<keyword evidence="9" id="KW-0418">Kinase</keyword>
<feature type="transmembrane region" description="Helical" evidence="17">
    <location>
        <begin position="160"/>
        <end position="183"/>
    </location>
</feature>
<dbReference type="InterPro" id="IPR005467">
    <property type="entry name" value="His_kinase_dom"/>
</dbReference>
<dbReference type="CDD" id="cd00075">
    <property type="entry name" value="HATPase"/>
    <property type="match status" value="1"/>
</dbReference>
<keyword evidence="14 17" id="KW-0472">Membrane</keyword>
<dbReference type="Pfam" id="PF02518">
    <property type="entry name" value="HATPase_c"/>
    <property type="match status" value="1"/>
</dbReference>
<dbReference type="Gene3D" id="3.30.565.10">
    <property type="entry name" value="Histidine kinase-like ATPase, C-terminal domain"/>
    <property type="match status" value="1"/>
</dbReference>
<keyword evidence="6" id="KW-0808">Transferase</keyword>
<feature type="domain" description="Histidine kinase" evidence="18">
    <location>
        <begin position="244"/>
        <end position="457"/>
    </location>
</feature>
<evidence type="ECO:0000259" key="18">
    <source>
        <dbReference type="PROSITE" id="PS50109"/>
    </source>
</evidence>
<keyword evidence="7 17" id="KW-0812">Transmembrane</keyword>
<dbReference type="InterPro" id="IPR004358">
    <property type="entry name" value="Sig_transdc_His_kin-like_C"/>
</dbReference>
<dbReference type="FunFam" id="1.10.287.130:FF:000001">
    <property type="entry name" value="Two-component sensor histidine kinase"/>
    <property type="match status" value="1"/>
</dbReference>
<comment type="function">
    <text evidence="15">Member of the two-component regulatory system HssS/HssR involved in intracellular heme homeostasis and tempering of staphylococcal virulence. HssS functions as a heme sensor histidine kinase which is autophosphorylated at a histidine residue and transfers its phosphate group to an aspartate residue of HssR. HssR/HssS activates the expression of hrtAB, an efflux pump, in response to extracellular heme, hemin, hemoglobin or blood.</text>
</comment>
<keyword evidence="12" id="KW-0902">Two-component regulatory system</keyword>
<evidence type="ECO:0000256" key="6">
    <source>
        <dbReference type="ARBA" id="ARBA00022679"/>
    </source>
</evidence>
<dbReference type="Gene3D" id="6.10.340.10">
    <property type="match status" value="1"/>
</dbReference>
<protein>
    <recommendedName>
        <fullName evidence="16">Heme sensor protein HssS</fullName>
        <ecNumber evidence="3">2.7.13.3</ecNumber>
    </recommendedName>
</protein>
<dbReference type="RefSeq" id="WP_053993556.1">
    <property type="nucleotide sequence ID" value="NZ_CP065643.1"/>
</dbReference>
<gene>
    <name evidence="20" type="ORF">ADM90_02870</name>
</gene>
<evidence type="ECO:0000313" key="20">
    <source>
        <dbReference type="EMBL" id="KOY83850.1"/>
    </source>
</evidence>
<dbReference type="InterPro" id="IPR003594">
    <property type="entry name" value="HATPase_dom"/>
</dbReference>
<comment type="subcellular location">
    <subcellularLocation>
        <location evidence="2">Cell membrane</location>
        <topology evidence="2">Multi-pass membrane protein</topology>
    </subcellularLocation>
</comment>
<keyword evidence="13" id="KW-0843">Virulence</keyword>
<evidence type="ECO:0000256" key="7">
    <source>
        <dbReference type="ARBA" id="ARBA00022692"/>
    </source>
</evidence>
<dbReference type="EMBL" id="LGCI01000003">
    <property type="protein sequence ID" value="KOY83850.1"/>
    <property type="molecule type" value="Genomic_DNA"/>
</dbReference>
<evidence type="ECO:0000256" key="5">
    <source>
        <dbReference type="ARBA" id="ARBA00022553"/>
    </source>
</evidence>
<evidence type="ECO:0000256" key="8">
    <source>
        <dbReference type="ARBA" id="ARBA00022741"/>
    </source>
</evidence>
<name>A0A0M9DNA1_9BACI</name>
<feature type="transmembrane region" description="Helical" evidence="17">
    <location>
        <begin position="6"/>
        <end position="26"/>
    </location>
</feature>
<dbReference type="SMART" id="SM00387">
    <property type="entry name" value="HATPase_c"/>
    <property type="match status" value="1"/>
</dbReference>
<keyword evidence="11 17" id="KW-1133">Transmembrane helix</keyword>
<organism evidence="20 21">
    <name type="scientific">Lysinibacillus macroides</name>
    <dbReference type="NCBI Taxonomy" id="33935"/>
    <lineage>
        <taxon>Bacteria</taxon>
        <taxon>Bacillati</taxon>
        <taxon>Bacillota</taxon>
        <taxon>Bacilli</taxon>
        <taxon>Bacillales</taxon>
        <taxon>Bacillaceae</taxon>
        <taxon>Lysinibacillus</taxon>
    </lineage>
</organism>
<dbReference type="InterPro" id="IPR003660">
    <property type="entry name" value="HAMP_dom"/>
</dbReference>
<dbReference type="SUPFAM" id="SSF158472">
    <property type="entry name" value="HAMP domain-like"/>
    <property type="match status" value="1"/>
</dbReference>
<dbReference type="CDD" id="cd00082">
    <property type="entry name" value="HisKA"/>
    <property type="match status" value="1"/>
</dbReference>